<evidence type="ECO:0000256" key="2">
    <source>
        <dbReference type="ARBA" id="ARBA00022529"/>
    </source>
</evidence>
<dbReference type="EMBL" id="KK784873">
    <property type="protein sequence ID" value="KDO86368.1"/>
    <property type="molecule type" value="Genomic_DNA"/>
</dbReference>
<dbReference type="InterPro" id="IPR010851">
    <property type="entry name" value="DEFL"/>
</dbReference>
<protein>
    <recommendedName>
        <fullName evidence="9">Knottin scorpion toxin-like domain-containing protein</fullName>
    </recommendedName>
</protein>
<keyword evidence="2" id="KW-0929">Antimicrobial</keyword>
<proteinExistence type="inferred from homology"/>
<comment type="similarity">
    <text evidence="1">Belongs to the DEFL family.</text>
</comment>
<evidence type="ECO:0000256" key="4">
    <source>
        <dbReference type="ARBA" id="ARBA00022821"/>
    </source>
</evidence>
<keyword evidence="6" id="KW-0732">Signal</keyword>
<evidence type="ECO:0000256" key="6">
    <source>
        <dbReference type="SAM" id="SignalP"/>
    </source>
</evidence>
<evidence type="ECO:0008006" key="9">
    <source>
        <dbReference type="Google" id="ProtNLM"/>
    </source>
</evidence>
<name>A0A067H2Y2_CITSI</name>
<feature type="signal peptide" evidence="6">
    <location>
        <begin position="1"/>
        <end position="25"/>
    </location>
</feature>
<dbReference type="SMR" id="A0A067H2Y2"/>
<accession>A0A067H2Y2</accession>
<evidence type="ECO:0000256" key="3">
    <source>
        <dbReference type="ARBA" id="ARBA00022577"/>
    </source>
</evidence>
<keyword evidence="8" id="KW-1185">Reference proteome</keyword>
<feature type="chain" id="PRO_5001638347" description="Knottin scorpion toxin-like domain-containing protein" evidence="6">
    <location>
        <begin position="26"/>
        <end position="103"/>
    </location>
</feature>
<organism evidence="7 8">
    <name type="scientific">Citrus sinensis</name>
    <name type="common">Sweet orange</name>
    <name type="synonym">Citrus aurantium var. sinensis</name>
    <dbReference type="NCBI Taxonomy" id="2711"/>
    <lineage>
        <taxon>Eukaryota</taxon>
        <taxon>Viridiplantae</taxon>
        <taxon>Streptophyta</taxon>
        <taxon>Embryophyta</taxon>
        <taxon>Tracheophyta</taxon>
        <taxon>Spermatophyta</taxon>
        <taxon>Magnoliopsida</taxon>
        <taxon>eudicotyledons</taxon>
        <taxon>Gunneridae</taxon>
        <taxon>Pentapetalae</taxon>
        <taxon>rosids</taxon>
        <taxon>malvids</taxon>
        <taxon>Sapindales</taxon>
        <taxon>Rutaceae</taxon>
        <taxon>Aurantioideae</taxon>
        <taxon>Citrus</taxon>
    </lineage>
</organism>
<evidence type="ECO:0000256" key="5">
    <source>
        <dbReference type="ARBA" id="ARBA00023157"/>
    </source>
</evidence>
<reference evidence="7 8" key="1">
    <citation type="submission" date="2014-04" db="EMBL/GenBank/DDBJ databases">
        <authorList>
            <consortium name="International Citrus Genome Consortium"/>
            <person name="Gmitter F."/>
            <person name="Chen C."/>
            <person name="Farmerie W."/>
            <person name="Harkins T."/>
            <person name="Desany B."/>
            <person name="Mohiuddin M."/>
            <person name="Kodira C."/>
            <person name="Borodovsky M."/>
            <person name="Lomsadze A."/>
            <person name="Burns P."/>
            <person name="Jenkins J."/>
            <person name="Prochnik S."/>
            <person name="Shu S."/>
            <person name="Chapman J."/>
            <person name="Pitluck S."/>
            <person name="Schmutz J."/>
            <person name="Rokhsar D."/>
        </authorList>
    </citation>
    <scope>NUCLEOTIDE SEQUENCE</scope>
</reference>
<dbReference type="Pfam" id="PF25052">
    <property type="entry name" value="AtDEF-like"/>
    <property type="match status" value="1"/>
</dbReference>
<evidence type="ECO:0000313" key="8">
    <source>
        <dbReference type="Proteomes" id="UP000027120"/>
    </source>
</evidence>
<dbReference type="GO" id="GO:0031640">
    <property type="term" value="P:killing of cells of another organism"/>
    <property type="evidence" value="ECO:0007669"/>
    <property type="project" value="UniProtKB-KW"/>
</dbReference>
<sequence>MAFDNTRSALFVFFVALIAVLLTSAAGYGVAEVPPGGTLLYAGHCNNDSDCTELCKSKGEYIPRYGVVCRKHSPPYQSGPPNDCFCKMVDRTPMRDEAATDEG</sequence>
<gene>
    <name evidence="7" type="ORF">CISIN_1g046267mg</name>
</gene>
<keyword evidence="4" id="KW-0611">Plant defense</keyword>
<dbReference type="Proteomes" id="UP000027120">
    <property type="component" value="Unassembled WGS sequence"/>
</dbReference>
<keyword evidence="3" id="KW-0295">Fungicide</keyword>
<keyword evidence="5" id="KW-1015">Disulfide bond</keyword>
<dbReference type="AlphaFoldDB" id="A0A067H2Y2"/>
<dbReference type="GO" id="GO:0050832">
    <property type="term" value="P:defense response to fungus"/>
    <property type="evidence" value="ECO:0007669"/>
    <property type="project" value="UniProtKB-KW"/>
</dbReference>
<evidence type="ECO:0000313" key="7">
    <source>
        <dbReference type="EMBL" id="KDO86368.1"/>
    </source>
</evidence>
<evidence type="ECO:0000256" key="1">
    <source>
        <dbReference type="ARBA" id="ARBA00006722"/>
    </source>
</evidence>